<keyword evidence="5 10" id="KW-0812">Transmembrane</keyword>
<dbReference type="HAMAP" id="MF_00115">
    <property type="entry name" value="MscL"/>
    <property type="match status" value="1"/>
</dbReference>
<evidence type="ECO:0000313" key="12">
    <source>
        <dbReference type="Proteomes" id="UP000244571"/>
    </source>
</evidence>
<comment type="similarity">
    <text evidence="2 10">Belongs to the MscL family.</text>
</comment>
<dbReference type="SUPFAM" id="SSF81330">
    <property type="entry name" value="Gated mechanosensitive channel"/>
    <property type="match status" value="1"/>
</dbReference>
<comment type="subcellular location">
    <subcellularLocation>
        <location evidence="10">Cell inner membrane</location>
        <topology evidence="10">Multi-pass membrane protein</topology>
    </subcellularLocation>
    <subcellularLocation>
        <location evidence="1">Cell membrane</location>
        <topology evidence="1">Multi-pass membrane protein</topology>
    </subcellularLocation>
</comment>
<keyword evidence="3 10" id="KW-0813">Transport</keyword>
<dbReference type="PANTHER" id="PTHR30266:SF2">
    <property type="entry name" value="LARGE-CONDUCTANCE MECHANOSENSITIVE CHANNEL"/>
    <property type="match status" value="1"/>
</dbReference>
<keyword evidence="6 10" id="KW-1133">Transmembrane helix</keyword>
<dbReference type="KEGG" id="boz:DBV39_15395"/>
<evidence type="ECO:0000256" key="6">
    <source>
        <dbReference type="ARBA" id="ARBA00022989"/>
    </source>
</evidence>
<dbReference type="AlphaFoldDB" id="A0A2R4XM56"/>
<dbReference type="NCBIfam" id="TIGR00220">
    <property type="entry name" value="mscL"/>
    <property type="match status" value="1"/>
</dbReference>
<evidence type="ECO:0000313" key="11">
    <source>
        <dbReference type="EMBL" id="AWB34886.1"/>
    </source>
</evidence>
<dbReference type="PRINTS" id="PR01264">
    <property type="entry name" value="MECHCHANNEL"/>
</dbReference>
<keyword evidence="10" id="KW-0997">Cell inner membrane</keyword>
<dbReference type="EMBL" id="CP028901">
    <property type="protein sequence ID" value="AWB34886.1"/>
    <property type="molecule type" value="Genomic_DNA"/>
</dbReference>
<keyword evidence="8 10" id="KW-0472">Membrane</keyword>
<dbReference type="PROSITE" id="PS01327">
    <property type="entry name" value="MSCL"/>
    <property type="match status" value="1"/>
</dbReference>
<dbReference type="Gene3D" id="1.10.1200.120">
    <property type="entry name" value="Large-conductance mechanosensitive channel, MscL, domain 1"/>
    <property type="match status" value="1"/>
</dbReference>
<dbReference type="NCBIfam" id="NF001843">
    <property type="entry name" value="PRK00567.1-4"/>
    <property type="match status" value="1"/>
</dbReference>
<keyword evidence="9 10" id="KW-0407">Ion channel</keyword>
<accession>A0A2R4XM56</accession>
<evidence type="ECO:0000256" key="10">
    <source>
        <dbReference type="HAMAP-Rule" id="MF_00115"/>
    </source>
</evidence>
<keyword evidence="4 10" id="KW-1003">Cell membrane</keyword>
<dbReference type="InterPro" id="IPR036019">
    <property type="entry name" value="MscL_channel"/>
</dbReference>
<proteinExistence type="inferred from homology"/>
<dbReference type="RefSeq" id="WP_108622296.1">
    <property type="nucleotide sequence ID" value="NZ_CP028901.1"/>
</dbReference>
<keyword evidence="7 10" id="KW-0406">Ion transport</keyword>
<evidence type="ECO:0000256" key="8">
    <source>
        <dbReference type="ARBA" id="ARBA00023136"/>
    </source>
</evidence>
<dbReference type="GO" id="GO:0005886">
    <property type="term" value="C:plasma membrane"/>
    <property type="evidence" value="ECO:0007669"/>
    <property type="project" value="UniProtKB-SubCell"/>
</dbReference>
<dbReference type="InterPro" id="IPR001185">
    <property type="entry name" value="MS_channel"/>
</dbReference>
<evidence type="ECO:0000256" key="4">
    <source>
        <dbReference type="ARBA" id="ARBA00022475"/>
    </source>
</evidence>
<reference evidence="11 12" key="1">
    <citation type="submission" date="2018-04" db="EMBL/GenBank/DDBJ databases">
        <title>Bordetella sp. HZ20 isolated from seawater.</title>
        <authorList>
            <person name="Sun C."/>
        </authorList>
    </citation>
    <scope>NUCLEOTIDE SEQUENCE [LARGE SCALE GENOMIC DNA]</scope>
    <source>
        <strain evidence="11 12">HZ20</strain>
    </source>
</reference>
<dbReference type="Pfam" id="PF01741">
    <property type="entry name" value="MscL"/>
    <property type="match status" value="1"/>
</dbReference>
<evidence type="ECO:0000256" key="9">
    <source>
        <dbReference type="ARBA" id="ARBA00023303"/>
    </source>
</evidence>
<comment type="function">
    <text evidence="10">Channel that opens in response to stretch forces in the membrane lipid bilayer. May participate in the regulation of osmotic pressure changes within the cell.</text>
</comment>
<dbReference type="OrthoDB" id="9810350at2"/>
<feature type="transmembrane region" description="Helical" evidence="10">
    <location>
        <begin position="20"/>
        <end position="37"/>
    </location>
</feature>
<dbReference type="NCBIfam" id="NF010557">
    <property type="entry name" value="PRK13952.1"/>
    <property type="match status" value="1"/>
</dbReference>
<feature type="transmembrane region" description="Helical" evidence="10">
    <location>
        <begin position="88"/>
        <end position="112"/>
    </location>
</feature>
<protein>
    <recommendedName>
        <fullName evidence="10">Large-conductance mechanosensitive channel</fullName>
    </recommendedName>
</protein>
<comment type="subunit">
    <text evidence="10">Homopentamer.</text>
</comment>
<dbReference type="Proteomes" id="UP000244571">
    <property type="component" value="Chromosome"/>
</dbReference>
<dbReference type="InterPro" id="IPR019823">
    <property type="entry name" value="Mechanosensitive_channel_CS"/>
</dbReference>
<name>A0A2R4XM56_9BURK</name>
<evidence type="ECO:0000256" key="5">
    <source>
        <dbReference type="ARBA" id="ARBA00022692"/>
    </source>
</evidence>
<sequence length="174" mass="18736">MSTKKGILKEFRDFAVRGNVIDLAVGVIIGAAFGKIVDSLVRHIVMPIVNFIMGGSVDFTNKFLVLSRPDGYAGPETYSDLTTAGAIVFAWGEFLTILINFVILAFIIFWMVKLVNMAKDRAKAEEAAQPAPPPPAPPADIVLLTEIRDLLKQQETTAASQKLSGSDAGSSSRP</sequence>
<dbReference type="InterPro" id="IPR037673">
    <property type="entry name" value="MSC/AndL"/>
</dbReference>
<evidence type="ECO:0000256" key="3">
    <source>
        <dbReference type="ARBA" id="ARBA00022448"/>
    </source>
</evidence>
<keyword evidence="12" id="KW-1185">Reference proteome</keyword>
<organism evidence="11 12">
    <name type="scientific">Orrella marina</name>
    <dbReference type="NCBI Taxonomy" id="2163011"/>
    <lineage>
        <taxon>Bacteria</taxon>
        <taxon>Pseudomonadati</taxon>
        <taxon>Pseudomonadota</taxon>
        <taxon>Betaproteobacteria</taxon>
        <taxon>Burkholderiales</taxon>
        <taxon>Alcaligenaceae</taxon>
        <taxon>Orrella</taxon>
    </lineage>
</organism>
<gene>
    <name evidence="10 11" type="primary">mscL</name>
    <name evidence="11" type="ORF">DBV39_15395</name>
</gene>
<evidence type="ECO:0000256" key="2">
    <source>
        <dbReference type="ARBA" id="ARBA00007254"/>
    </source>
</evidence>
<dbReference type="PANTHER" id="PTHR30266">
    <property type="entry name" value="MECHANOSENSITIVE CHANNEL MSCL"/>
    <property type="match status" value="1"/>
</dbReference>
<evidence type="ECO:0000256" key="1">
    <source>
        <dbReference type="ARBA" id="ARBA00004651"/>
    </source>
</evidence>
<dbReference type="GO" id="GO:0008381">
    <property type="term" value="F:mechanosensitive monoatomic ion channel activity"/>
    <property type="evidence" value="ECO:0007669"/>
    <property type="project" value="UniProtKB-UniRule"/>
</dbReference>
<evidence type="ECO:0000256" key="7">
    <source>
        <dbReference type="ARBA" id="ARBA00023065"/>
    </source>
</evidence>